<accession>A0AA86VM85</accession>
<gene>
    <name evidence="1" type="ORF">AYBTSS11_LOCUS21916</name>
</gene>
<dbReference type="EMBL" id="OY731404">
    <property type="protein sequence ID" value="CAJ1968809.1"/>
    <property type="molecule type" value="Genomic_DNA"/>
</dbReference>
<evidence type="ECO:0000313" key="1">
    <source>
        <dbReference type="EMBL" id="CAJ1968809.1"/>
    </source>
</evidence>
<feature type="non-terminal residue" evidence="1">
    <location>
        <position position="1"/>
    </location>
</feature>
<feature type="non-terminal residue" evidence="1">
    <location>
        <position position="115"/>
    </location>
</feature>
<proteinExistence type="predicted"/>
<reference evidence="1" key="1">
    <citation type="submission" date="2023-10" db="EMBL/GenBank/DDBJ databases">
        <authorList>
            <person name="Domelevo Entfellner J.-B."/>
        </authorList>
    </citation>
    <scope>NUCLEOTIDE SEQUENCE</scope>
</reference>
<keyword evidence="2" id="KW-1185">Reference proteome</keyword>
<protein>
    <submittedName>
        <fullName evidence="1">Uncharacterized protein</fullName>
    </submittedName>
</protein>
<sequence>FLAMRNAHEDCEEVVKQVSKNGRLMFVLQQKLKNLKTTLHRWNHNGFGNEHENLKSKLKILKDIQLKLTTAGLEVLSRGIEQVVQQKQILHMDNPQANKKSLRNMMNLLRSYGQA</sequence>
<name>A0AA86VM85_9FABA</name>
<dbReference type="Gramene" id="rna-AYBTSS11_LOCUS21916">
    <property type="protein sequence ID" value="CAJ1968809.1"/>
    <property type="gene ID" value="gene-AYBTSS11_LOCUS21916"/>
</dbReference>
<evidence type="ECO:0000313" key="2">
    <source>
        <dbReference type="Proteomes" id="UP001189624"/>
    </source>
</evidence>
<dbReference type="Proteomes" id="UP001189624">
    <property type="component" value="Chromosome 7"/>
</dbReference>
<dbReference type="AlphaFoldDB" id="A0AA86VM85"/>
<organism evidence="1 2">
    <name type="scientific">Sphenostylis stenocarpa</name>
    <dbReference type="NCBI Taxonomy" id="92480"/>
    <lineage>
        <taxon>Eukaryota</taxon>
        <taxon>Viridiplantae</taxon>
        <taxon>Streptophyta</taxon>
        <taxon>Embryophyta</taxon>
        <taxon>Tracheophyta</taxon>
        <taxon>Spermatophyta</taxon>
        <taxon>Magnoliopsida</taxon>
        <taxon>eudicotyledons</taxon>
        <taxon>Gunneridae</taxon>
        <taxon>Pentapetalae</taxon>
        <taxon>rosids</taxon>
        <taxon>fabids</taxon>
        <taxon>Fabales</taxon>
        <taxon>Fabaceae</taxon>
        <taxon>Papilionoideae</taxon>
        <taxon>50 kb inversion clade</taxon>
        <taxon>NPAAA clade</taxon>
        <taxon>indigoferoid/millettioid clade</taxon>
        <taxon>Phaseoleae</taxon>
        <taxon>Sphenostylis</taxon>
    </lineage>
</organism>